<dbReference type="PROSITE" id="PS00198">
    <property type="entry name" value="4FE4S_FER_1"/>
    <property type="match status" value="1"/>
</dbReference>
<dbReference type="Proteomes" id="UP000257323">
    <property type="component" value="Unassembled WGS sequence"/>
</dbReference>
<dbReference type="SUPFAM" id="SSF46548">
    <property type="entry name" value="alpha-helical ferredoxin"/>
    <property type="match status" value="1"/>
</dbReference>
<dbReference type="PANTHER" id="PTHR42827">
    <property type="entry name" value="IRON-SULFUR CLUSTER-BINDING PROTEIN-RELATED"/>
    <property type="match status" value="1"/>
</dbReference>
<comment type="caution">
    <text evidence="5">The sequence shown here is derived from an EMBL/GenBank/DDBJ whole genome shotgun (WGS) entry which is preliminary data.</text>
</comment>
<dbReference type="GO" id="GO:0046872">
    <property type="term" value="F:metal ion binding"/>
    <property type="evidence" value="ECO:0007669"/>
    <property type="project" value="UniProtKB-KW"/>
</dbReference>
<dbReference type="InterPro" id="IPR017896">
    <property type="entry name" value="4Fe4S_Fe-S-bd"/>
</dbReference>
<reference evidence="5 6" key="1">
    <citation type="submission" date="2018-08" db="EMBL/GenBank/DDBJ databases">
        <title>Genome analysis of the thermophilic bacterium of the candidate phylum Aminicenantes from deep subsurface aquifer revealed its physiology and ecological role.</title>
        <authorList>
            <person name="Kadnikov V.V."/>
            <person name="Mardanov A.V."/>
            <person name="Beletsky A.V."/>
            <person name="Karnachuk O.V."/>
            <person name="Ravin N.V."/>
        </authorList>
    </citation>
    <scope>NUCLEOTIDE SEQUENCE [LARGE SCALE GENOMIC DNA]</scope>
    <source>
        <strain evidence="5">BY38</strain>
    </source>
</reference>
<dbReference type="EMBL" id="QUAH01000004">
    <property type="protein sequence ID" value="RFT16158.1"/>
    <property type="molecule type" value="Genomic_DNA"/>
</dbReference>
<proteinExistence type="predicted"/>
<sequence>MAGAPEILDYENLKKICLEELDLDIFGVADIREIRSTFSFSAGLADRYDYAVSLGKEVLLSVLDDIRDGPTSLYFHHYRQLNAFLDRAALELSVLINSRGYLALPVAASQVTDWKNQKAHLSHKKIGQLAGLGWLGRNNLLVNPVLGARFRLVTVLTNLPLKTDSPLPFGCGNCHRCQRVCPAGAIKDDPSQFDHLACFAKLKEFRDRGLVGQYICGICVKACYGQKRIEDLEQR</sequence>
<keyword evidence="3" id="KW-0411">Iron-sulfur</keyword>
<organism evidence="5 6">
    <name type="scientific">Candidatus Saccharicenans subterraneus</name>
    <dbReference type="NCBI Taxonomy" id="2508984"/>
    <lineage>
        <taxon>Bacteria</taxon>
        <taxon>Candidatus Aminicenantota</taxon>
        <taxon>Candidatus Aminicenantia</taxon>
        <taxon>Candidatus Aminicenantales</taxon>
        <taxon>Candidatus Saccharicenantaceae</taxon>
        <taxon>Candidatus Saccharicenans</taxon>
    </lineage>
</organism>
<dbReference type="PANTHER" id="PTHR42827:SF1">
    <property type="entry name" value="IRON-SULFUR CLUSTER-BINDING PROTEIN"/>
    <property type="match status" value="1"/>
</dbReference>
<evidence type="ECO:0000256" key="3">
    <source>
        <dbReference type="ARBA" id="ARBA00023014"/>
    </source>
</evidence>
<evidence type="ECO:0000313" key="5">
    <source>
        <dbReference type="EMBL" id="RFT16158.1"/>
    </source>
</evidence>
<protein>
    <submittedName>
        <fullName evidence="5">Iron-sulfur cluster-binding protein</fullName>
    </submittedName>
</protein>
<accession>A0A3E2BN62</accession>
<keyword evidence="2" id="KW-0408">Iron</keyword>
<name>A0A3E2BN62_9BACT</name>
<feature type="domain" description="4Fe-4S ferredoxin-type" evidence="4">
    <location>
        <begin position="159"/>
        <end position="191"/>
    </location>
</feature>
<dbReference type="InterPro" id="IPR017900">
    <property type="entry name" value="4Fe4S_Fe_S_CS"/>
</dbReference>
<dbReference type="PROSITE" id="PS51379">
    <property type="entry name" value="4FE4S_FER_2"/>
    <property type="match status" value="1"/>
</dbReference>
<evidence type="ECO:0000256" key="1">
    <source>
        <dbReference type="ARBA" id="ARBA00022723"/>
    </source>
</evidence>
<dbReference type="GO" id="GO:0051536">
    <property type="term" value="F:iron-sulfur cluster binding"/>
    <property type="evidence" value="ECO:0007669"/>
    <property type="project" value="UniProtKB-KW"/>
</dbReference>
<gene>
    <name evidence="5" type="ORF">OP8BY_1762</name>
</gene>
<evidence type="ECO:0000259" key="4">
    <source>
        <dbReference type="PROSITE" id="PS51379"/>
    </source>
</evidence>
<evidence type="ECO:0000313" key="6">
    <source>
        <dbReference type="Proteomes" id="UP000257323"/>
    </source>
</evidence>
<keyword evidence="1" id="KW-0479">Metal-binding</keyword>
<dbReference type="AlphaFoldDB" id="A0A3E2BN62"/>
<evidence type="ECO:0000256" key="2">
    <source>
        <dbReference type="ARBA" id="ARBA00023004"/>
    </source>
</evidence>